<dbReference type="Pfam" id="PF15637">
    <property type="entry name" value="Tox-HNH-HHH"/>
    <property type="match status" value="1"/>
</dbReference>
<reference evidence="3 4" key="1">
    <citation type="journal article" date="2018" name="Int. J. Syst. Evol. Microbiol.">
        <title>Whole-genome-based revisit of Photorhabdus phylogeny: proposal for the elevation of most Photorhabdus subspecies to the species level and description of one novel species Photorhabdus bodei sp. nov., and one novel subspecies Photorhabdus laumondii subsp. clarkei subsp. nov.</title>
        <authorList>
            <person name="Machado R.A.R."/>
            <person name="Wuthrich D."/>
            <person name="Kuhnert P."/>
            <person name="Arce C.C.M."/>
            <person name="Thonen L."/>
            <person name="Ruiz C."/>
            <person name="Zhang X."/>
            <person name="Robert C.A.M."/>
            <person name="Karimi J."/>
            <person name="Kamali S."/>
            <person name="Ma J."/>
            <person name="Bruggmann R."/>
            <person name="Erb M."/>
        </authorList>
    </citation>
    <scope>NUCLEOTIDE SEQUENCE [LARGE SCALE GENOMIC DNA]</scope>
    <source>
        <strain evidence="3 4">LJ24-63</strain>
    </source>
</reference>
<evidence type="ECO:0000313" key="3">
    <source>
        <dbReference type="EMBL" id="RAX07229.1"/>
    </source>
</evidence>
<comment type="caution">
    <text evidence="3">The sequence shown here is derived from an EMBL/GenBank/DDBJ whole genome shotgun (WGS) entry which is preliminary data.</text>
</comment>
<dbReference type="Proteomes" id="UP000250919">
    <property type="component" value="Unassembled WGS sequence"/>
</dbReference>
<dbReference type="InterPro" id="IPR028915">
    <property type="entry name" value="Tox-HNH-HHH_dom"/>
</dbReference>
<dbReference type="InterPro" id="IPR022385">
    <property type="entry name" value="Rhs_assc_core"/>
</dbReference>
<evidence type="ECO:0000256" key="1">
    <source>
        <dbReference type="SAM" id="MobiDB-lite"/>
    </source>
</evidence>
<dbReference type="PANTHER" id="PTHR32305:SF15">
    <property type="entry name" value="PROTEIN RHSA-RELATED"/>
    <property type="match status" value="1"/>
</dbReference>
<feature type="region of interest" description="Disordered" evidence="1">
    <location>
        <begin position="81"/>
        <end position="106"/>
    </location>
</feature>
<dbReference type="PRINTS" id="PR00394">
    <property type="entry name" value="RHSPROTEIN"/>
</dbReference>
<accession>A0A329WRQ8</accession>
<protein>
    <recommendedName>
        <fullName evidence="2">Tox-HNH-HHH domain-containing protein</fullName>
    </recommendedName>
</protein>
<dbReference type="Gene3D" id="2.180.10.10">
    <property type="entry name" value="RHS repeat-associated core"/>
    <property type="match status" value="1"/>
</dbReference>
<feature type="domain" description="Tox-HNH-HHH" evidence="2">
    <location>
        <begin position="101"/>
        <end position="202"/>
    </location>
</feature>
<proteinExistence type="predicted"/>
<evidence type="ECO:0000313" key="4">
    <source>
        <dbReference type="Proteomes" id="UP000250919"/>
    </source>
</evidence>
<sequence length="204" mass="23408">MTVNDPRNLTCNLRFCGQYEDEESGLFYNRHRYYESDTGQYLSPDPLNLRGGVSPYSYVHNPANWIDPLGLTSCPGIKEISRDDNPYQTRVDPRIPNRPDPKYSIDTSTFTSGKMTANGGIRNNKEFWQQWSNLQPDSLSKSNMYRIKELGLSPKIDNQWIKTFPEHVNYKGETLIHHHVDFGRYAIPVPSSTHVGSGGIWHTK</sequence>
<dbReference type="InterPro" id="IPR050708">
    <property type="entry name" value="T6SS_VgrG/RHS"/>
</dbReference>
<dbReference type="EMBL" id="NSCM01000069">
    <property type="protein sequence ID" value="RAX07229.1"/>
    <property type="molecule type" value="Genomic_DNA"/>
</dbReference>
<dbReference type="AlphaFoldDB" id="A0A329WRQ8"/>
<feature type="compositionally biased region" description="Basic and acidic residues" evidence="1">
    <location>
        <begin position="81"/>
        <end position="103"/>
    </location>
</feature>
<dbReference type="PANTHER" id="PTHR32305">
    <property type="match status" value="1"/>
</dbReference>
<gene>
    <name evidence="3" type="ORF">CKY02_21365</name>
</gene>
<organism evidence="3 4">
    <name type="scientific">Photorhabdus bodei</name>
    <dbReference type="NCBI Taxonomy" id="2029681"/>
    <lineage>
        <taxon>Bacteria</taxon>
        <taxon>Pseudomonadati</taxon>
        <taxon>Pseudomonadota</taxon>
        <taxon>Gammaproteobacteria</taxon>
        <taxon>Enterobacterales</taxon>
        <taxon>Morganellaceae</taxon>
        <taxon>Photorhabdus</taxon>
    </lineage>
</organism>
<evidence type="ECO:0000259" key="2">
    <source>
        <dbReference type="Pfam" id="PF15637"/>
    </source>
</evidence>
<name>A0A329WRQ8_9GAMM</name>
<dbReference type="NCBIfam" id="TIGR03696">
    <property type="entry name" value="Rhs_assc_core"/>
    <property type="match status" value="1"/>
</dbReference>